<organism evidence="2 3">
    <name type="scientific">Fragilariopsis cylindrus CCMP1102</name>
    <dbReference type="NCBI Taxonomy" id="635003"/>
    <lineage>
        <taxon>Eukaryota</taxon>
        <taxon>Sar</taxon>
        <taxon>Stramenopiles</taxon>
        <taxon>Ochrophyta</taxon>
        <taxon>Bacillariophyta</taxon>
        <taxon>Bacillariophyceae</taxon>
        <taxon>Bacillariophycidae</taxon>
        <taxon>Bacillariales</taxon>
        <taxon>Bacillariaceae</taxon>
        <taxon>Fragilariopsis</taxon>
    </lineage>
</organism>
<dbReference type="Gene3D" id="1.10.340.30">
    <property type="entry name" value="Hypothetical protein, domain 2"/>
    <property type="match status" value="1"/>
</dbReference>
<dbReference type="GO" id="GO:0016787">
    <property type="term" value="F:hydrolase activity"/>
    <property type="evidence" value="ECO:0007669"/>
    <property type="project" value="UniProtKB-ARBA"/>
</dbReference>
<dbReference type="InParanoid" id="A0A1E7F3I0"/>
<dbReference type="CDD" id="cd00056">
    <property type="entry name" value="ENDO3c"/>
    <property type="match status" value="1"/>
</dbReference>
<dbReference type="KEGG" id="fcy:FRACYDRAFT_161186"/>
<sequence>RPTPEECEFAVRELSKLHPDDIISADVVDVKKEEKGKLQASSCGLQPTILDGVVSTILSQNTTSANSTRAFSNLKKACPDWNIVASLETPIKIETAIHCGGLAKKKAENILSMCQILKQERGEVSFEYLRTKSNDEIKKDLLRFKGLGPKTISCVLLFTLGRNEFPVDTHVYRISIQNKWIPSNYSRDKGYEYLNEIIPNHLKLDLHCLMVQHGRECHRCAARGKPQFPPKDGSKLNCPLI</sequence>
<reference evidence="2 3" key="1">
    <citation type="submission" date="2016-09" db="EMBL/GenBank/DDBJ databases">
        <title>Extensive genetic diversity and differential bi-allelic expression allows diatom success in the polar Southern Ocean.</title>
        <authorList>
            <consortium name="DOE Joint Genome Institute"/>
            <person name="Mock T."/>
            <person name="Otillar R.P."/>
            <person name="Strauss J."/>
            <person name="Dupont C."/>
            <person name="Frickenhaus S."/>
            <person name="Maumus F."/>
            <person name="Mcmullan M."/>
            <person name="Sanges R."/>
            <person name="Schmutz J."/>
            <person name="Toseland A."/>
            <person name="Valas R."/>
            <person name="Veluchamy A."/>
            <person name="Ward B.J."/>
            <person name="Allen A."/>
            <person name="Barry K."/>
            <person name="Falciatore A."/>
            <person name="Ferrante M."/>
            <person name="Fortunato A.E."/>
            <person name="Gloeckner G."/>
            <person name="Gruber A."/>
            <person name="Hipkin R."/>
            <person name="Janech M."/>
            <person name="Kroth P."/>
            <person name="Leese F."/>
            <person name="Lindquist E."/>
            <person name="Lyon B.R."/>
            <person name="Martin J."/>
            <person name="Mayer C."/>
            <person name="Parker M."/>
            <person name="Quesneville H."/>
            <person name="Raymond J."/>
            <person name="Uhlig C."/>
            <person name="Valentin K.U."/>
            <person name="Worden A.Z."/>
            <person name="Armbrust E.V."/>
            <person name="Bowler C."/>
            <person name="Green B."/>
            <person name="Moulton V."/>
            <person name="Van Oosterhout C."/>
            <person name="Grigoriev I."/>
        </authorList>
    </citation>
    <scope>NUCLEOTIDE SEQUENCE [LARGE SCALE GENOMIC DNA]</scope>
    <source>
        <strain evidence="2 3">CCMP1102</strain>
    </source>
</reference>
<keyword evidence="3" id="KW-1185">Reference proteome</keyword>
<dbReference type="InterPro" id="IPR003265">
    <property type="entry name" value="HhH-GPD_domain"/>
</dbReference>
<dbReference type="Pfam" id="PF00730">
    <property type="entry name" value="HhH-GPD"/>
    <property type="match status" value="1"/>
</dbReference>
<dbReference type="GO" id="GO:0140097">
    <property type="term" value="F:catalytic activity, acting on DNA"/>
    <property type="evidence" value="ECO:0007669"/>
    <property type="project" value="UniProtKB-ARBA"/>
</dbReference>
<feature type="non-terminal residue" evidence="2">
    <location>
        <position position="1"/>
    </location>
</feature>
<proteinExistence type="predicted"/>
<gene>
    <name evidence="2" type="primary">EndoIII-related_a</name>
    <name evidence="2" type="ORF">FRACYDRAFT_161186</name>
</gene>
<feature type="domain" description="HhH-GPD" evidence="1">
    <location>
        <begin position="58"/>
        <end position="216"/>
    </location>
</feature>
<dbReference type="OrthoDB" id="5607at2759"/>
<dbReference type="SMART" id="SM00478">
    <property type="entry name" value="ENDO3c"/>
    <property type="match status" value="1"/>
</dbReference>
<evidence type="ECO:0000259" key="1">
    <source>
        <dbReference type="SMART" id="SM00478"/>
    </source>
</evidence>
<evidence type="ECO:0000313" key="2">
    <source>
        <dbReference type="EMBL" id="OEU12413.1"/>
    </source>
</evidence>
<dbReference type="AlphaFoldDB" id="A0A1E7F3I0"/>
<accession>A0A1E7F3I0</accession>
<dbReference type="EMBL" id="KV784365">
    <property type="protein sequence ID" value="OEU12413.1"/>
    <property type="molecule type" value="Genomic_DNA"/>
</dbReference>
<dbReference type="InterPro" id="IPR011257">
    <property type="entry name" value="DNA_glycosylase"/>
</dbReference>
<dbReference type="InterPro" id="IPR023170">
    <property type="entry name" value="HhH_base_excis_C"/>
</dbReference>
<name>A0A1E7F3I0_9STRA</name>
<dbReference type="Gene3D" id="1.10.1670.10">
    <property type="entry name" value="Helix-hairpin-Helix base-excision DNA repair enzymes (C-terminal)"/>
    <property type="match status" value="1"/>
</dbReference>
<evidence type="ECO:0000313" key="3">
    <source>
        <dbReference type="Proteomes" id="UP000095751"/>
    </source>
</evidence>
<dbReference type="Proteomes" id="UP000095751">
    <property type="component" value="Unassembled WGS sequence"/>
</dbReference>
<protein>
    <submittedName>
        <fullName evidence="2">DNA glycosylase</fullName>
    </submittedName>
</protein>
<feature type="non-terminal residue" evidence="2">
    <location>
        <position position="241"/>
    </location>
</feature>
<dbReference type="PANTHER" id="PTHR47203:SF1">
    <property type="entry name" value="HYPOTHETICAL BASE EXCISION DNA REPAIR PROTEIN (EUROFUNG)"/>
    <property type="match status" value="1"/>
</dbReference>
<dbReference type="GO" id="GO:0006284">
    <property type="term" value="P:base-excision repair"/>
    <property type="evidence" value="ECO:0007669"/>
    <property type="project" value="InterPro"/>
</dbReference>
<dbReference type="PANTHER" id="PTHR47203">
    <property type="match status" value="1"/>
</dbReference>
<dbReference type="SUPFAM" id="SSF48150">
    <property type="entry name" value="DNA-glycosylase"/>
    <property type="match status" value="1"/>
</dbReference>